<dbReference type="AlphaFoldDB" id="A0A432MLM9"/>
<dbReference type="GO" id="GO:0048038">
    <property type="term" value="F:quinone binding"/>
    <property type="evidence" value="ECO:0007669"/>
    <property type="project" value="InterPro"/>
</dbReference>
<dbReference type="SUPFAM" id="SSF50998">
    <property type="entry name" value="Quinoprotein alcohol dehydrogenase-like"/>
    <property type="match status" value="1"/>
</dbReference>
<dbReference type="RefSeq" id="WP_126724825.1">
    <property type="nucleotide sequence ID" value="NZ_RYZH01000012.1"/>
</dbReference>
<evidence type="ECO:0000313" key="6">
    <source>
        <dbReference type="Proteomes" id="UP000280296"/>
    </source>
</evidence>
<reference evidence="5 6" key="1">
    <citation type="submission" date="2018-12" db="EMBL/GenBank/DDBJ databases">
        <authorList>
            <person name="Toschakov S.V."/>
        </authorList>
    </citation>
    <scope>NUCLEOTIDE SEQUENCE [LARGE SCALE GENOMIC DNA]</scope>
    <source>
        <strain evidence="5 6">GM2012</strain>
    </source>
</reference>
<gene>
    <name evidence="5" type="ORF">TsocGM_08235</name>
</gene>
<dbReference type="InterPro" id="IPR017511">
    <property type="entry name" value="PQQ_mDH"/>
</dbReference>
<feature type="domain" description="Pyrrolo-quinoline quinone repeat" evidence="4">
    <location>
        <begin position="28"/>
        <end position="600"/>
    </location>
</feature>
<comment type="caution">
    <text evidence="5">The sequence shown here is derived from an EMBL/GenBank/DDBJ whole genome shotgun (WGS) entry which is preliminary data.</text>
</comment>
<dbReference type="PANTHER" id="PTHR32303">
    <property type="entry name" value="QUINOPROTEIN ALCOHOL DEHYDROGENASE (CYTOCHROME C)"/>
    <property type="match status" value="1"/>
</dbReference>
<dbReference type="EMBL" id="RYZH01000012">
    <property type="protein sequence ID" value="RUL88311.1"/>
    <property type="molecule type" value="Genomic_DNA"/>
</dbReference>
<evidence type="ECO:0000256" key="2">
    <source>
        <dbReference type="ARBA" id="ARBA00008156"/>
    </source>
</evidence>
<dbReference type="Pfam" id="PF01011">
    <property type="entry name" value="PQQ"/>
    <property type="match status" value="1"/>
</dbReference>
<dbReference type="OrthoDB" id="9794322at2"/>
<dbReference type="Proteomes" id="UP000280296">
    <property type="component" value="Unassembled WGS sequence"/>
</dbReference>
<dbReference type="CDD" id="cd10280">
    <property type="entry name" value="PQQ_mGDH"/>
    <property type="match status" value="1"/>
</dbReference>
<evidence type="ECO:0000256" key="3">
    <source>
        <dbReference type="ARBA" id="ARBA00023002"/>
    </source>
</evidence>
<protein>
    <submittedName>
        <fullName evidence="5">Pyrroloquinoline quinone-dependent dehydrogenase</fullName>
    </submittedName>
</protein>
<dbReference type="InterPro" id="IPR018391">
    <property type="entry name" value="PQQ_b-propeller_rpt"/>
</dbReference>
<comment type="cofactor">
    <cofactor evidence="1">
        <name>pyrroloquinoline quinone</name>
        <dbReference type="ChEBI" id="CHEBI:58442"/>
    </cofactor>
</comment>
<accession>A0A432MLM9</accession>
<name>A0A432MLM9_9BACT</name>
<dbReference type="GO" id="GO:0016020">
    <property type="term" value="C:membrane"/>
    <property type="evidence" value="ECO:0007669"/>
    <property type="project" value="InterPro"/>
</dbReference>
<keyword evidence="3" id="KW-0560">Oxidoreductase</keyword>
<evidence type="ECO:0000259" key="4">
    <source>
        <dbReference type="Pfam" id="PF01011"/>
    </source>
</evidence>
<organism evidence="5 6">
    <name type="scientific">Tautonia sociabilis</name>
    <dbReference type="NCBI Taxonomy" id="2080755"/>
    <lineage>
        <taxon>Bacteria</taxon>
        <taxon>Pseudomonadati</taxon>
        <taxon>Planctomycetota</taxon>
        <taxon>Planctomycetia</taxon>
        <taxon>Isosphaerales</taxon>
        <taxon>Isosphaeraceae</taxon>
        <taxon>Tautonia</taxon>
    </lineage>
</organism>
<comment type="similarity">
    <text evidence="2">Belongs to the bacterial PQQ dehydrogenase family.</text>
</comment>
<keyword evidence="6" id="KW-1185">Reference proteome</keyword>
<dbReference type="Gene3D" id="2.140.10.10">
    <property type="entry name" value="Quinoprotein alcohol dehydrogenase-like superfamily"/>
    <property type="match status" value="1"/>
</dbReference>
<dbReference type="PANTHER" id="PTHR32303:SF4">
    <property type="entry name" value="QUINOPROTEIN GLUCOSE DEHYDROGENASE"/>
    <property type="match status" value="1"/>
</dbReference>
<proteinExistence type="inferred from homology"/>
<dbReference type="InterPro" id="IPR011047">
    <property type="entry name" value="Quinoprotein_ADH-like_sf"/>
</dbReference>
<dbReference type="InterPro" id="IPR002372">
    <property type="entry name" value="PQQ_rpt_dom"/>
</dbReference>
<evidence type="ECO:0000256" key="1">
    <source>
        <dbReference type="ARBA" id="ARBA00001931"/>
    </source>
</evidence>
<evidence type="ECO:0000313" key="5">
    <source>
        <dbReference type="EMBL" id="RUL88311.1"/>
    </source>
</evidence>
<reference evidence="5 6" key="2">
    <citation type="submission" date="2019-01" db="EMBL/GenBank/DDBJ databases">
        <title>Tautonia sociabilis, a novel thermotolerant planctomycete of Isosphaeraceae family, isolated from a 4000 m deep subterranean habitat.</title>
        <authorList>
            <person name="Kovaleva O.L."/>
            <person name="Elcheninov A.G."/>
            <person name="Van Heerden E."/>
            <person name="Toshchakov S.V."/>
            <person name="Novikov A."/>
            <person name="Bonch-Osmolovskaya E.A."/>
            <person name="Kublanov I.V."/>
        </authorList>
    </citation>
    <scope>NUCLEOTIDE SEQUENCE [LARGE SCALE GENOMIC DNA]</scope>
    <source>
        <strain evidence="5 6">GM2012</strain>
    </source>
</reference>
<dbReference type="SMART" id="SM00564">
    <property type="entry name" value="PQQ"/>
    <property type="match status" value="5"/>
</dbReference>
<sequence>MRPDPIALVVLLACSGIAGGQPSRTVDWPAVGNDPGCMRYSELDQINRSNVQLLEPAWTYRTGELEGRVGKTIECTPIIIDGVMYVTTGYLRVVALDAASGEALWEVDPLNEHPWEHAPASGGVNRGCAYWSDGDPDGQRRIIHGTSDGRLFSIDARTGALDPAFGNGGIVNLREGLEPRFARLSYGPTSAPAIWEDTIIVGVSCGEGPGIAAPGDIRAFDVRSGAERWRFHTVPEPGEFGIETWEGDSWKDRGAANAWGGFSVDTDRGMVFAGLGSAAFDFYGGDRLGANLFANCTIALDARTGERIWHFQTLHHDLWDHDLPVYPNLVTVTRDGRPVDAVAQVTKTGFVYLFDRETGTPLFEIEERPVPASDVPGERAFPTQPIPVKPPPISAQHLDESNITTIGEANRESVLRQLRQLRSGPAFLPPSLQGTVVIPGYHGGANWSGASFDPETGLLYVNSNNVPNIITLVEESGDQSRRYGPFGHLGYVQFRDLEGYPAIEPPWGVLNAIDLNSGAFAWRVPLGEHPELTARGIPRTGTETFGGSIVTAGGLVFIAGTKDERIHAFDKATGELLWEHPLPAGGYATPSTYMVDGRQYLVIAAGGAGKLGTKAGDSFVAFALPVDGE</sequence>
<dbReference type="GO" id="GO:0016614">
    <property type="term" value="F:oxidoreductase activity, acting on CH-OH group of donors"/>
    <property type="evidence" value="ECO:0007669"/>
    <property type="project" value="InterPro"/>
</dbReference>